<dbReference type="Gene3D" id="1.10.630.10">
    <property type="entry name" value="Cytochrome P450"/>
    <property type="match status" value="1"/>
</dbReference>
<dbReference type="InterPro" id="IPR002401">
    <property type="entry name" value="Cyt_P450_E_grp-I"/>
</dbReference>
<evidence type="ECO:0000313" key="10">
    <source>
        <dbReference type="EMBL" id="KAF7571606.1"/>
    </source>
</evidence>
<evidence type="ECO:0000256" key="5">
    <source>
        <dbReference type="ARBA" id="ARBA00023002"/>
    </source>
</evidence>
<evidence type="ECO:0000256" key="9">
    <source>
        <dbReference type="RuleBase" id="RU000461"/>
    </source>
</evidence>
<keyword evidence="5 9" id="KW-0560">Oxidoreductase</keyword>
<comment type="cofactor">
    <cofactor evidence="1 8">
        <name>heme</name>
        <dbReference type="ChEBI" id="CHEBI:30413"/>
    </cofactor>
</comment>
<dbReference type="Proteomes" id="UP000245464">
    <property type="component" value="Chromosome 4"/>
</dbReference>
<comment type="caution">
    <text evidence="11">The sequence shown here is derived from an EMBL/GenBank/DDBJ whole genome shotgun (WGS) entry which is preliminary data.</text>
</comment>
<reference evidence="12" key="4">
    <citation type="journal article" date="2022" name="Microb. Genom.">
        <title>A global pangenome for the wheat fungal pathogen Pyrenophora tritici-repentis and prediction of effector protein structural homology.</title>
        <authorList>
            <person name="Moolhuijzen P.M."/>
            <person name="See P.T."/>
            <person name="Shi G."/>
            <person name="Powell H.R."/>
            <person name="Cockram J."/>
            <person name="Jorgensen L.N."/>
            <person name="Benslimane H."/>
            <person name="Strelkov S.E."/>
            <person name="Turner J."/>
            <person name="Liu Z."/>
            <person name="Moffat C.S."/>
        </authorList>
    </citation>
    <scope>NUCLEOTIDE SEQUENCE [LARGE SCALE GENOMIC DNA]</scope>
</reference>
<dbReference type="InterPro" id="IPR001128">
    <property type="entry name" value="Cyt_P450"/>
</dbReference>
<evidence type="ECO:0000256" key="6">
    <source>
        <dbReference type="ARBA" id="ARBA00023004"/>
    </source>
</evidence>
<dbReference type="InterPro" id="IPR017972">
    <property type="entry name" value="Cyt_P450_CS"/>
</dbReference>
<dbReference type="PRINTS" id="PR00385">
    <property type="entry name" value="P450"/>
</dbReference>
<dbReference type="GO" id="GO:0005506">
    <property type="term" value="F:iron ion binding"/>
    <property type="evidence" value="ECO:0007669"/>
    <property type="project" value="InterPro"/>
</dbReference>
<dbReference type="Proteomes" id="UP000249757">
    <property type="component" value="Unassembled WGS sequence"/>
</dbReference>
<evidence type="ECO:0000256" key="4">
    <source>
        <dbReference type="ARBA" id="ARBA00022723"/>
    </source>
</evidence>
<dbReference type="GO" id="GO:0016705">
    <property type="term" value="F:oxidoreductase activity, acting on paired donors, with incorporation or reduction of molecular oxygen"/>
    <property type="evidence" value="ECO:0007669"/>
    <property type="project" value="InterPro"/>
</dbReference>
<name>A0A2W1F1X8_9PLEO</name>
<dbReference type="GO" id="GO:0004497">
    <property type="term" value="F:monooxygenase activity"/>
    <property type="evidence" value="ECO:0007669"/>
    <property type="project" value="UniProtKB-KW"/>
</dbReference>
<accession>A0A2W1F1X8</accession>
<dbReference type="PRINTS" id="PR00463">
    <property type="entry name" value="EP450I"/>
</dbReference>
<keyword evidence="7 9" id="KW-0503">Monooxygenase</keyword>
<dbReference type="InterPro" id="IPR036396">
    <property type="entry name" value="Cyt_P450_sf"/>
</dbReference>
<dbReference type="CDD" id="cd11058">
    <property type="entry name" value="CYP60B-like"/>
    <property type="match status" value="1"/>
</dbReference>
<comment type="similarity">
    <text evidence="2 9">Belongs to the cytochrome P450 family.</text>
</comment>
<dbReference type="EMBL" id="NQIK02000004">
    <property type="protein sequence ID" value="KAF7571606.1"/>
    <property type="molecule type" value="Genomic_DNA"/>
</dbReference>
<sequence>MWSIIAFLVLVVPLVYFVIRSIYCIFFHPLSAFPGPKLWAISRIPWNYVNLQGDLAWRIRDMHVQYNSPVVRVAPDELSYTTGTAWKKIYGSAPPREFLKCLDGRGIAPAVANGCRSIVTETPERHAILRRAIQPAFSERALRDQEDYFRDHTNKLIVQLRSPKYGTSKQNMARWFSLLSFDIVSDLAFGEPAGCLDRADQPWLDVMGARIKSIVWYQLAAHYHIEWILRWTAPKASMEARKRHQALTFQKLQRRIDEERSDKRQGKRRDFMSYILGNEIENLSNVDLFGMASALIVAGSNTAAYTMSALVFFTCRNPEIRSKLNDEVRSKFSSEDEITIVAAGELLYLRACIDETLRISPPNPSTLPRWVPQGGEEIEGKWIPGGMAVGVHNLAVCHAPWNWHRPLEFIPERWLQTKEGEFACDDRGASRPFSYGRHDCIGQNMAMNEIRLALAKVFWNFDISLEAKCEDWWITQKSYLVWEKKPLMVTLKSRQ</sequence>
<evidence type="ECO:0000256" key="7">
    <source>
        <dbReference type="ARBA" id="ARBA00023033"/>
    </source>
</evidence>
<keyword evidence="4 8" id="KW-0479">Metal-binding</keyword>
<feature type="binding site" description="axial binding residue" evidence="8">
    <location>
        <position position="440"/>
    </location>
    <ligand>
        <name>heme</name>
        <dbReference type="ChEBI" id="CHEBI:30413"/>
    </ligand>
    <ligandPart>
        <name>Fe</name>
        <dbReference type="ChEBI" id="CHEBI:18248"/>
    </ligandPart>
</feature>
<evidence type="ECO:0000313" key="11">
    <source>
        <dbReference type="EMBL" id="KAI1510460.1"/>
    </source>
</evidence>
<evidence type="ECO:0000256" key="2">
    <source>
        <dbReference type="ARBA" id="ARBA00010617"/>
    </source>
</evidence>
<keyword evidence="3 8" id="KW-0349">Heme</keyword>
<evidence type="ECO:0000256" key="1">
    <source>
        <dbReference type="ARBA" id="ARBA00001971"/>
    </source>
</evidence>
<dbReference type="PROSITE" id="PS00086">
    <property type="entry name" value="CYTOCHROME_P450"/>
    <property type="match status" value="1"/>
</dbReference>
<proteinExistence type="inferred from homology"/>
<dbReference type="PANTHER" id="PTHR24305:SF230">
    <property type="entry name" value="P450, PUTATIVE (EUROFUNG)-RELATED"/>
    <property type="match status" value="1"/>
</dbReference>
<keyword evidence="6 8" id="KW-0408">Iron</keyword>
<dbReference type="OMA" id="ACYPDAN"/>
<reference evidence="11" key="2">
    <citation type="submission" date="2021-05" db="EMBL/GenBank/DDBJ databases">
        <authorList>
            <person name="Moolhuijzen P.M."/>
            <person name="Moffat C.S."/>
        </authorList>
    </citation>
    <scope>NUCLEOTIDE SEQUENCE</scope>
    <source>
        <strain evidence="11">86-124</strain>
    </source>
</reference>
<dbReference type="GO" id="GO:0020037">
    <property type="term" value="F:heme binding"/>
    <property type="evidence" value="ECO:0007669"/>
    <property type="project" value="InterPro"/>
</dbReference>
<evidence type="ECO:0000256" key="8">
    <source>
        <dbReference type="PIRSR" id="PIRSR602401-1"/>
    </source>
</evidence>
<dbReference type="AlphaFoldDB" id="A0A2W1F1X8"/>
<reference evidence="11" key="3">
    <citation type="journal article" date="2022" name="bioRxiv">
        <title>A global pangenome for the wheat fungal pathogen Pyrenophora tritici-repentis and prediction of effector protein structural homology.</title>
        <authorList>
            <person name="Moolhuijzen P."/>
            <person name="See P.T."/>
            <person name="Shi G."/>
            <person name="Powell H.R."/>
            <person name="Cockram J."/>
            <person name="Jorgensen L.N."/>
            <person name="Benslimane H."/>
            <person name="Strelkov S.E."/>
            <person name="Turner J."/>
            <person name="Liu Z."/>
            <person name="Moffat C.S."/>
        </authorList>
    </citation>
    <scope>NUCLEOTIDE SEQUENCE</scope>
    <source>
        <strain evidence="11">86-124</strain>
    </source>
</reference>
<dbReference type="PANTHER" id="PTHR24305">
    <property type="entry name" value="CYTOCHROME P450"/>
    <property type="match status" value="1"/>
</dbReference>
<organism evidence="11 12">
    <name type="scientific">Pyrenophora tritici-repentis</name>
    <dbReference type="NCBI Taxonomy" id="45151"/>
    <lineage>
        <taxon>Eukaryota</taxon>
        <taxon>Fungi</taxon>
        <taxon>Dikarya</taxon>
        <taxon>Ascomycota</taxon>
        <taxon>Pezizomycotina</taxon>
        <taxon>Dothideomycetes</taxon>
        <taxon>Pleosporomycetidae</taxon>
        <taxon>Pleosporales</taxon>
        <taxon>Pleosporineae</taxon>
        <taxon>Pleosporaceae</taxon>
        <taxon>Pyrenophora</taxon>
    </lineage>
</organism>
<keyword evidence="12" id="KW-1185">Reference proteome</keyword>
<dbReference type="OrthoDB" id="1470350at2759"/>
<dbReference type="Pfam" id="PF00067">
    <property type="entry name" value="p450"/>
    <property type="match status" value="1"/>
</dbReference>
<dbReference type="InterPro" id="IPR050121">
    <property type="entry name" value="Cytochrome_P450_monoxygenase"/>
</dbReference>
<reference evidence="10" key="1">
    <citation type="journal article" date="2018" name="BMC Genomics">
        <title>Comparative genomics of the wheat fungal pathogen Pyrenophora tritici-repentis reveals chromosomal variations and genome plasticity.</title>
        <authorList>
            <person name="Moolhuijzen P."/>
            <person name="See P.T."/>
            <person name="Hane J.K."/>
            <person name="Shi G."/>
            <person name="Liu Z."/>
            <person name="Oliver R.P."/>
            <person name="Moffat C.S."/>
        </authorList>
    </citation>
    <scope>NUCLEOTIDE SEQUENCE [LARGE SCALE GENOMIC DNA]</scope>
    <source>
        <strain evidence="10">M4</strain>
    </source>
</reference>
<dbReference type="EMBL" id="NRDI02000016">
    <property type="protein sequence ID" value="KAI1510460.1"/>
    <property type="molecule type" value="Genomic_DNA"/>
</dbReference>
<evidence type="ECO:0000313" key="12">
    <source>
        <dbReference type="Proteomes" id="UP000249757"/>
    </source>
</evidence>
<dbReference type="SUPFAM" id="SSF48264">
    <property type="entry name" value="Cytochrome P450"/>
    <property type="match status" value="1"/>
</dbReference>
<evidence type="ECO:0000256" key="3">
    <source>
        <dbReference type="ARBA" id="ARBA00022617"/>
    </source>
</evidence>
<gene>
    <name evidence="11" type="ORF">Ptr86124_010265</name>
    <name evidence="10" type="ORF">PtrM4_091060</name>
</gene>
<protein>
    <submittedName>
        <fullName evidence="10">CypX, Cytochrome P450</fullName>
    </submittedName>
    <submittedName>
        <fullName evidence="11">Cytochrome P-450</fullName>
    </submittedName>
</protein>